<dbReference type="SUPFAM" id="SSF53335">
    <property type="entry name" value="S-adenosyl-L-methionine-dependent methyltransferases"/>
    <property type="match status" value="1"/>
</dbReference>
<evidence type="ECO:0000256" key="1">
    <source>
        <dbReference type="ARBA" id="ARBA00022603"/>
    </source>
</evidence>
<evidence type="ECO:0000256" key="2">
    <source>
        <dbReference type="ARBA" id="ARBA00022679"/>
    </source>
</evidence>
<dbReference type="Gene3D" id="3.40.50.150">
    <property type="entry name" value="Vaccinia Virus protein VP39"/>
    <property type="match status" value="1"/>
</dbReference>
<protein>
    <submittedName>
        <fullName evidence="5">SAM-dependent methyltransferase</fullName>
    </submittedName>
</protein>
<keyword evidence="1 5" id="KW-0489">Methyltransferase</keyword>
<dbReference type="PANTHER" id="PTHR43464">
    <property type="entry name" value="METHYLTRANSFERASE"/>
    <property type="match status" value="1"/>
</dbReference>
<accession>A0A7W6Q5H6</accession>
<dbReference type="GO" id="GO:0008168">
    <property type="term" value="F:methyltransferase activity"/>
    <property type="evidence" value="ECO:0007669"/>
    <property type="project" value="UniProtKB-KW"/>
</dbReference>
<name>A0A7W6Q5H6_9RHOB</name>
<keyword evidence="3" id="KW-0949">S-adenosyl-L-methionine</keyword>
<dbReference type="RefSeq" id="WP_025057407.1">
    <property type="nucleotide sequence ID" value="NZ_JACIFU010000002.1"/>
</dbReference>
<feature type="domain" description="Methyltransferase" evidence="4">
    <location>
        <begin position="50"/>
        <end position="144"/>
    </location>
</feature>
<dbReference type="InterPro" id="IPR041698">
    <property type="entry name" value="Methyltransf_25"/>
</dbReference>
<gene>
    <name evidence="5" type="ORF">GGR93_001543</name>
</gene>
<dbReference type="GO" id="GO:0032259">
    <property type="term" value="P:methylation"/>
    <property type="evidence" value="ECO:0007669"/>
    <property type="project" value="UniProtKB-KW"/>
</dbReference>
<dbReference type="InterPro" id="IPR029063">
    <property type="entry name" value="SAM-dependent_MTases_sf"/>
</dbReference>
<dbReference type="Proteomes" id="UP000565745">
    <property type="component" value="Unassembled WGS sequence"/>
</dbReference>
<dbReference type="Pfam" id="PF13649">
    <property type="entry name" value="Methyltransf_25"/>
    <property type="match status" value="1"/>
</dbReference>
<dbReference type="OrthoDB" id="9777638at2"/>
<evidence type="ECO:0000313" key="5">
    <source>
        <dbReference type="EMBL" id="MBB4173770.1"/>
    </source>
</evidence>
<dbReference type="PANTHER" id="PTHR43464:SF19">
    <property type="entry name" value="UBIQUINONE BIOSYNTHESIS O-METHYLTRANSFERASE, MITOCHONDRIAL"/>
    <property type="match status" value="1"/>
</dbReference>
<evidence type="ECO:0000256" key="3">
    <source>
        <dbReference type="ARBA" id="ARBA00022691"/>
    </source>
</evidence>
<sequence>MSGPNKDQEDFWRDQAGHIWVDQRAAMDAALAPVLDLVLDHARLGSGERVLDIGCGAGTSTLAAAELTGSDGGVCGLDISQTLLDAAMVRADAHPQVSFALADAQTHGFEQAATDCVLSRFGVMFFDDPTAAFANLASALRPDGRMVMAAWGAIGQNPYFTMPAGVAKNLLGPIPKSDPDAPGPFAFREAESVIHILANAGLADVSVIPVDLALTPQGNAQEVAALMCQIGPAQSALKHHDADTPTQRAMQDALALALQDFVTPQGIRIPGQINLITARKPA</sequence>
<comment type="caution">
    <text evidence="5">The sequence shown here is derived from an EMBL/GenBank/DDBJ whole genome shotgun (WGS) entry which is preliminary data.</text>
</comment>
<keyword evidence="2 5" id="KW-0808">Transferase</keyword>
<dbReference type="EMBL" id="JACIFU010000002">
    <property type="protein sequence ID" value="MBB4173770.1"/>
    <property type="molecule type" value="Genomic_DNA"/>
</dbReference>
<reference evidence="5 6" key="1">
    <citation type="submission" date="2020-08" db="EMBL/GenBank/DDBJ databases">
        <title>Genomic Encyclopedia of Type Strains, Phase IV (KMG-IV): sequencing the most valuable type-strain genomes for metagenomic binning, comparative biology and taxonomic classification.</title>
        <authorList>
            <person name="Goeker M."/>
        </authorList>
    </citation>
    <scope>NUCLEOTIDE SEQUENCE [LARGE SCALE GENOMIC DNA]</scope>
    <source>
        <strain evidence="5 6">DSM 101015</strain>
    </source>
</reference>
<organism evidence="5 6">
    <name type="scientific">Sulfitobacter noctilucicola</name>
    <dbReference type="NCBI Taxonomy" id="1342301"/>
    <lineage>
        <taxon>Bacteria</taxon>
        <taxon>Pseudomonadati</taxon>
        <taxon>Pseudomonadota</taxon>
        <taxon>Alphaproteobacteria</taxon>
        <taxon>Rhodobacterales</taxon>
        <taxon>Roseobacteraceae</taxon>
        <taxon>Sulfitobacter</taxon>
    </lineage>
</organism>
<keyword evidence="6" id="KW-1185">Reference proteome</keyword>
<evidence type="ECO:0000313" key="6">
    <source>
        <dbReference type="Proteomes" id="UP000565745"/>
    </source>
</evidence>
<dbReference type="AlphaFoldDB" id="A0A7W6Q5H6"/>
<dbReference type="CDD" id="cd02440">
    <property type="entry name" value="AdoMet_MTases"/>
    <property type="match status" value="1"/>
</dbReference>
<proteinExistence type="predicted"/>
<evidence type="ECO:0000259" key="4">
    <source>
        <dbReference type="Pfam" id="PF13649"/>
    </source>
</evidence>